<feature type="compositionally biased region" description="Polar residues" evidence="1">
    <location>
        <begin position="19"/>
        <end position="32"/>
    </location>
</feature>
<reference evidence="2" key="1">
    <citation type="journal article" date="2015" name="Front. Microbiol.">
        <title>Combining genomic sequencing methods to explore viral diversity and reveal potential virus-host interactions.</title>
        <authorList>
            <person name="Chow C.E."/>
            <person name="Winget D.M."/>
            <person name="White R.A.III."/>
            <person name="Hallam S.J."/>
            <person name="Suttle C.A."/>
        </authorList>
    </citation>
    <scope>NUCLEOTIDE SEQUENCE</scope>
    <source>
        <strain evidence="2">Oxic1_7</strain>
    </source>
</reference>
<name>A0A0F7L6Z6_9VIRU</name>
<proteinExistence type="predicted"/>
<protein>
    <submittedName>
        <fullName evidence="2">Uncharacterized protein</fullName>
    </submittedName>
</protein>
<reference evidence="2" key="2">
    <citation type="submission" date="2015-03" db="EMBL/GenBank/DDBJ databases">
        <authorList>
            <person name="Chow C.-E.T."/>
            <person name="Winget D.M."/>
            <person name="White R.A.III."/>
            <person name="Hallam S.J."/>
            <person name="Suttle C.A."/>
        </authorList>
    </citation>
    <scope>NUCLEOTIDE SEQUENCE</scope>
    <source>
        <strain evidence="2">Oxic1_7</strain>
    </source>
</reference>
<feature type="region of interest" description="Disordered" evidence="1">
    <location>
        <begin position="1"/>
        <end position="45"/>
    </location>
</feature>
<dbReference type="EMBL" id="KR029602">
    <property type="protein sequence ID" value="AKH48314.1"/>
    <property type="molecule type" value="Genomic_DNA"/>
</dbReference>
<sequence>MERHTTETQVRQMQLGMLSRSSNKRTTTQSPNDRARGNKPDTPYRIHLWRQHYKDTARNQTKPTWYS</sequence>
<accession>A0A0F7L6Z6</accession>
<evidence type="ECO:0000313" key="2">
    <source>
        <dbReference type="EMBL" id="AKH48314.1"/>
    </source>
</evidence>
<organism evidence="2">
    <name type="scientific">uncultured marine virus</name>
    <dbReference type="NCBI Taxonomy" id="186617"/>
    <lineage>
        <taxon>Viruses</taxon>
        <taxon>environmental samples</taxon>
    </lineage>
</organism>
<feature type="compositionally biased region" description="Basic and acidic residues" evidence="1">
    <location>
        <begin position="33"/>
        <end position="44"/>
    </location>
</feature>
<evidence type="ECO:0000256" key="1">
    <source>
        <dbReference type="SAM" id="MobiDB-lite"/>
    </source>
</evidence>